<evidence type="ECO:0000313" key="2">
    <source>
        <dbReference type="Proteomes" id="UP000466104"/>
    </source>
</evidence>
<evidence type="ECO:0000313" key="1">
    <source>
        <dbReference type="EMBL" id="MSS45556.1"/>
    </source>
</evidence>
<keyword evidence="2" id="KW-1185">Reference proteome</keyword>
<dbReference type="AlphaFoldDB" id="A0A7K0J6G2"/>
<protein>
    <submittedName>
        <fullName evidence="1">Uncharacterized protein</fullName>
    </submittedName>
</protein>
<proteinExistence type="predicted"/>
<gene>
    <name evidence="1" type="ORF">FYJ43_05760</name>
</gene>
<comment type="caution">
    <text evidence="1">The sequence shown here is derived from an EMBL/GenBank/DDBJ whole genome shotgun (WGS) entry which is preliminary data.</text>
</comment>
<accession>A0A7K0J6G2</accession>
<dbReference type="Proteomes" id="UP000466104">
    <property type="component" value="Unassembled WGS sequence"/>
</dbReference>
<organism evidence="1 2">
    <name type="scientific">Cutibacterium porci</name>
    <dbReference type="NCBI Taxonomy" id="2605781"/>
    <lineage>
        <taxon>Bacteria</taxon>
        <taxon>Bacillati</taxon>
        <taxon>Actinomycetota</taxon>
        <taxon>Actinomycetes</taxon>
        <taxon>Propionibacteriales</taxon>
        <taxon>Propionibacteriaceae</taxon>
        <taxon>Cutibacterium</taxon>
    </lineage>
</organism>
<name>A0A7K0J6G2_9ACTN</name>
<dbReference type="EMBL" id="VUMG01000002">
    <property type="protein sequence ID" value="MSS45556.1"/>
    <property type="molecule type" value="Genomic_DNA"/>
</dbReference>
<reference evidence="1 2" key="1">
    <citation type="submission" date="2019-08" db="EMBL/GenBank/DDBJ databases">
        <title>In-depth cultivation of the pig gut microbiome towards novel bacterial diversity and tailored functional studies.</title>
        <authorList>
            <person name="Wylensek D."/>
            <person name="Hitch T.C.A."/>
            <person name="Clavel T."/>
        </authorList>
    </citation>
    <scope>NUCLEOTIDE SEQUENCE [LARGE SCALE GENOMIC DNA]</scope>
    <source>
        <strain evidence="1 2">WCA-380-WT-3A</strain>
    </source>
</reference>
<sequence>MPAAGAGVVVVGAGPAACGADEGRVVLADGEAIHQGVSLTPGTAPPVWEHPASNDSPAAVTAIIARRVILM</sequence>